<dbReference type="Proteomes" id="UP000541444">
    <property type="component" value="Unassembled WGS sequence"/>
</dbReference>
<accession>A0A7J7LRF5</accession>
<proteinExistence type="predicted"/>
<reference evidence="1 2" key="1">
    <citation type="journal article" date="2020" name="IScience">
        <title>Genome Sequencing of the Endangered Kingdonia uniflora (Circaeasteraceae, Ranunculales) Reveals Potential Mechanisms of Evolutionary Specialization.</title>
        <authorList>
            <person name="Sun Y."/>
            <person name="Deng T."/>
            <person name="Zhang A."/>
            <person name="Moore M.J."/>
            <person name="Landis J.B."/>
            <person name="Lin N."/>
            <person name="Zhang H."/>
            <person name="Zhang X."/>
            <person name="Huang J."/>
            <person name="Zhang X."/>
            <person name="Sun H."/>
            <person name="Wang H."/>
        </authorList>
    </citation>
    <scope>NUCLEOTIDE SEQUENCE [LARGE SCALE GENOMIC DNA]</scope>
    <source>
        <strain evidence="1">TB1705</strain>
        <tissue evidence="1">Leaf</tissue>
    </source>
</reference>
<protein>
    <submittedName>
        <fullName evidence="1">Uncharacterized protein</fullName>
    </submittedName>
</protein>
<gene>
    <name evidence="1" type="ORF">GIB67_041420</name>
</gene>
<comment type="caution">
    <text evidence="1">The sequence shown here is derived from an EMBL/GenBank/DDBJ whole genome shotgun (WGS) entry which is preliminary data.</text>
</comment>
<sequence>MKKHKKYIKNPKITSTKTMLHIFFLKPFNLLSSLISHISNQEVLLLLPSNTKRTTPSTFFLVKTNSL</sequence>
<dbReference type="EMBL" id="JACGCM010002082">
    <property type="protein sequence ID" value="KAF6145225.1"/>
    <property type="molecule type" value="Genomic_DNA"/>
</dbReference>
<evidence type="ECO:0000313" key="2">
    <source>
        <dbReference type="Proteomes" id="UP000541444"/>
    </source>
</evidence>
<organism evidence="1 2">
    <name type="scientific">Kingdonia uniflora</name>
    <dbReference type="NCBI Taxonomy" id="39325"/>
    <lineage>
        <taxon>Eukaryota</taxon>
        <taxon>Viridiplantae</taxon>
        <taxon>Streptophyta</taxon>
        <taxon>Embryophyta</taxon>
        <taxon>Tracheophyta</taxon>
        <taxon>Spermatophyta</taxon>
        <taxon>Magnoliopsida</taxon>
        <taxon>Ranunculales</taxon>
        <taxon>Circaeasteraceae</taxon>
        <taxon>Kingdonia</taxon>
    </lineage>
</organism>
<evidence type="ECO:0000313" key="1">
    <source>
        <dbReference type="EMBL" id="KAF6145225.1"/>
    </source>
</evidence>
<name>A0A7J7LRF5_9MAGN</name>
<keyword evidence="2" id="KW-1185">Reference proteome</keyword>
<dbReference type="AlphaFoldDB" id="A0A7J7LRF5"/>